<evidence type="ECO:0000256" key="5">
    <source>
        <dbReference type="RuleBase" id="RU000660"/>
    </source>
</evidence>
<dbReference type="InterPro" id="IPR000456">
    <property type="entry name" value="Ribosomal_bL17"/>
</dbReference>
<dbReference type="InterPro" id="IPR036373">
    <property type="entry name" value="Ribosomal_bL17_sf"/>
</dbReference>
<dbReference type="InterPro" id="IPR047859">
    <property type="entry name" value="Ribosomal_bL17_CS"/>
</dbReference>
<comment type="similarity">
    <text evidence="1 4 5">Belongs to the bacterial ribosomal protein bL17 family.</text>
</comment>
<dbReference type="SUPFAM" id="SSF64263">
    <property type="entry name" value="Prokaryotic ribosomal protein L17"/>
    <property type="match status" value="1"/>
</dbReference>
<accession>A0ABN6L7S5</accession>
<dbReference type="PANTHER" id="PTHR14413">
    <property type="entry name" value="RIBOSOMAL PROTEIN L17"/>
    <property type="match status" value="1"/>
</dbReference>
<keyword evidence="3 4" id="KW-0687">Ribonucleoprotein</keyword>
<reference evidence="6" key="1">
    <citation type="submission" date="2021-10" db="EMBL/GenBank/DDBJ databases">
        <title>Genome Sequence of The Candidatus Hydrogeosomobacter endosymbioticus, an Intracellular Bacterial Symbiont of the Anaerobic Ciliate GW7.</title>
        <authorList>
            <person name="Shiohama Y."/>
            <person name="Shinzato N."/>
        </authorList>
    </citation>
    <scope>NUCLEOTIDE SEQUENCE [LARGE SCALE GENOMIC DNA]</scope>
    <source>
        <strain evidence="6">200920</strain>
    </source>
</reference>
<organism evidence="6 7">
    <name type="scientific">Candidatus Hydrogenosomobacter endosymbioticus</name>
    <dbReference type="NCBI Taxonomy" id="2558174"/>
    <lineage>
        <taxon>Bacteria</taxon>
        <taxon>Pseudomonadati</taxon>
        <taxon>Pseudomonadota</taxon>
        <taxon>Alphaproteobacteria</taxon>
        <taxon>Holosporales</taxon>
        <taxon>Holosporaceae</taxon>
        <taxon>Candidatus Hydrogenosomobacter</taxon>
    </lineage>
</organism>
<gene>
    <name evidence="4 6" type="primary">rplQ</name>
    <name evidence="6" type="ORF">HYD_3600</name>
</gene>
<evidence type="ECO:0000256" key="2">
    <source>
        <dbReference type="ARBA" id="ARBA00022980"/>
    </source>
</evidence>
<dbReference type="NCBIfam" id="TIGR00059">
    <property type="entry name" value="L17"/>
    <property type="match status" value="1"/>
</dbReference>
<protein>
    <recommendedName>
        <fullName evidence="4">Large ribosomal subunit protein bL17</fullName>
    </recommendedName>
</protein>
<evidence type="ECO:0000256" key="3">
    <source>
        <dbReference type="ARBA" id="ARBA00023274"/>
    </source>
</evidence>
<dbReference type="Pfam" id="PF01196">
    <property type="entry name" value="Ribosomal_L17"/>
    <property type="match status" value="1"/>
</dbReference>
<keyword evidence="2 4" id="KW-0689">Ribosomal protein</keyword>
<dbReference type="Proteomes" id="UP001320209">
    <property type="component" value="Chromosome"/>
</dbReference>
<dbReference type="PROSITE" id="PS01167">
    <property type="entry name" value="RIBOSOMAL_L17"/>
    <property type="match status" value="1"/>
</dbReference>
<dbReference type="HAMAP" id="MF_01368">
    <property type="entry name" value="Ribosomal_bL17"/>
    <property type="match status" value="1"/>
</dbReference>
<evidence type="ECO:0000313" key="6">
    <source>
        <dbReference type="EMBL" id="BDB96227.1"/>
    </source>
</evidence>
<evidence type="ECO:0000313" key="7">
    <source>
        <dbReference type="Proteomes" id="UP001320209"/>
    </source>
</evidence>
<proteinExistence type="inferred from homology"/>
<dbReference type="PANTHER" id="PTHR14413:SF16">
    <property type="entry name" value="LARGE RIBOSOMAL SUBUNIT PROTEIN BL17M"/>
    <property type="match status" value="1"/>
</dbReference>
<dbReference type="RefSeq" id="WP_272876435.1">
    <property type="nucleotide sequence ID" value="NZ_AP025225.1"/>
</dbReference>
<comment type="subunit">
    <text evidence="4">Part of the 50S ribosomal subunit. Contacts protein L32.</text>
</comment>
<evidence type="ECO:0000256" key="4">
    <source>
        <dbReference type="HAMAP-Rule" id="MF_01368"/>
    </source>
</evidence>
<dbReference type="GO" id="GO:0005840">
    <property type="term" value="C:ribosome"/>
    <property type="evidence" value="ECO:0007669"/>
    <property type="project" value="UniProtKB-KW"/>
</dbReference>
<keyword evidence="7" id="KW-1185">Reference proteome</keyword>
<name>A0ABN6L7S5_9PROT</name>
<evidence type="ECO:0000256" key="1">
    <source>
        <dbReference type="ARBA" id="ARBA00008777"/>
    </source>
</evidence>
<dbReference type="Gene3D" id="3.90.1030.10">
    <property type="entry name" value="Ribosomal protein L17"/>
    <property type="match status" value="1"/>
</dbReference>
<sequence length="137" mass="14987">MRHGVAGKKFGRNVGQRKALFSGLVNSLIISERIITTVEKAKAIRPIVEKLVTIGRSGTLHSRRQIWSFLRNWDAQKKLVDKICPMYLGRPGGYTRIVKGGFRYGDNARVAVIEFVGSSSDVDAGSGIGQSGKKIVS</sequence>
<dbReference type="EMBL" id="AP025225">
    <property type="protein sequence ID" value="BDB96227.1"/>
    <property type="molecule type" value="Genomic_DNA"/>
</dbReference>